<reference evidence="2 3" key="1">
    <citation type="submission" date="2015-01" db="EMBL/GenBank/DDBJ databases">
        <title>The Genome Sequence of Rhinocladiella mackenzie CBS 650.93.</title>
        <authorList>
            <consortium name="The Broad Institute Genomics Platform"/>
            <person name="Cuomo C."/>
            <person name="de Hoog S."/>
            <person name="Gorbushina A."/>
            <person name="Stielow B."/>
            <person name="Teixiera M."/>
            <person name="Abouelleil A."/>
            <person name="Chapman S.B."/>
            <person name="Priest M."/>
            <person name="Young S.K."/>
            <person name="Wortman J."/>
            <person name="Nusbaum C."/>
            <person name="Birren B."/>
        </authorList>
    </citation>
    <scope>NUCLEOTIDE SEQUENCE [LARGE SCALE GENOMIC DNA]</scope>
    <source>
        <strain evidence="2 3">CBS 650.93</strain>
    </source>
</reference>
<keyword evidence="3" id="KW-1185">Reference proteome</keyword>
<dbReference type="GeneID" id="25290491"/>
<evidence type="ECO:0008006" key="4">
    <source>
        <dbReference type="Google" id="ProtNLM"/>
    </source>
</evidence>
<dbReference type="EMBL" id="KN847476">
    <property type="protein sequence ID" value="KIX07766.1"/>
    <property type="molecule type" value="Genomic_DNA"/>
</dbReference>
<feature type="region of interest" description="Disordered" evidence="1">
    <location>
        <begin position="348"/>
        <end position="374"/>
    </location>
</feature>
<dbReference type="VEuPathDB" id="FungiDB:Z518_02420"/>
<dbReference type="InterPro" id="IPR043472">
    <property type="entry name" value="Macro_dom-like"/>
</dbReference>
<evidence type="ECO:0000313" key="3">
    <source>
        <dbReference type="Proteomes" id="UP000053617"/>
    </source>
</evidence>
<protein>
    <recommendedName>
        <fullName evidence="4">ADP-ribose 1''-phosphate phosphatase</fullName>
    </recommendedName>
</protein>
<organism evidence="2 3">
    <name type="scientific">Rhinocladiella mackenziei CBS 650.93</name>
    <dbReference type="NCBI Taxonomy" id="1442369"/>
    <lineage>
        <taxon>Eukaryota</taxon>
        <taxon>Fungi</taxon>
        <taxon>Dikarya</taxon>
        <taxon>Ascomycota</taxon>
        <taxon>Pezizomycotina</taxon>
        <taxon>Eurotiomycetes</taxon>
        <taxon>Chaetothyriomycetidae</taxon>
        <taxon>Chaetothyriales</taxon>
        <taxon>Herpotrichiellaceae</taxon>
        <taxon>Rhinocladiella</taxon>
    </lineage>
</organism>
<dbReference type="Gene3D" id="3.40.220.10">
    <property type="entry name" value="Leucine Aminopeptidase, subunit E, domain 1"/>
    <property type="match status" value="1"/>
</dbReference>
<dbReference type="PANTHER" id="PTHR12521:SF0">
    <property type="entry name" value="ADP-RIBOSE GLYCOHYDROLASE OARD1"/>
    <property type="match status" value="1"/>
</dbReference>
<dbReference type="GO" id="GO:0140291">
    <property type="term" value="P:peptidyl-glutamate ADP-deribosylation"/>
    <property type="evidence" value="ECO:0007669"/>
    <property type="project" value="TreeGrafter"/>
</dbReference>
<dbReference type="AlphaFoldDB" id="A0A0D2IWL6"/>
<evidence type="ECO:0000256" key="1">
    <source>
        <dbReference type="SAM" id="MobiDB-lite"/>
    </source>
</evidence>
<name>A0A0D2IWL6_9EURO</name>
<accession>A0A0D2IWL6</accession>
<sequence length="374" mass="42543">MATIDSSVFYSTLGLSDNASLTDVDARYLELTSFLSGPKNRGNQEDAKLEQEKVDKEYHTILSKLLMSKEKIQERVTEHVTEPFTMRQVINAEDRILMPNTDNKYWSIVRRLLETSDSQASDGRKVDWVKPPGFGILEIEGDIIDAPDRAVIVHAVNCQGVWGCGMAAQLRKQMKFPYAFGVYKDHCLRAEKPYDLIGTCLLIEPQPGDYSHKMQRVMDKWEPENSLVSGATVDGKRHWIACLFTSVGYGRPNMAANNPGKDPQKLILKHTRYALEELRTRLEGFGPSNLNEETNWQADDMKPGELWSGKFNSGAFGVDWEMTRDILEDEFETFERPWTVIRKFNKSDCESPDTGGNGHAQQSSRQHSRWGLTR</sequence>
<dbReference type="SUPFAM" id="SSF52949">
    <property type="entry name" value="Macro domain-like"/>
    <property type="match status" value="1"/>
</dbReference>
<evidence type="ECO:0000313" key="2">
    <source>
        <dbReference type="EMBL" id="KIX07766.1"/>
    </source>
</evidence>
<dbReference type="HOGENOM" id="CLU_725692_0_0_1"/>
<dbReference type="PANTHER" id="PTHR12521">
    <property type="entry name" value="PROTEIN C6ORF130"/>
    <property type="match status" value="1"/>
</dbReference>
<dbReference type="InterPro" id="IPR050892">
    <property type="entry name" value="ADP-ribose_metab_enzymes"/>
</dbReference>
<dbReference type="RefSeq" id="XP_013274902.1">
    <property type="nucleotide sequence ID" value="XM_013419448.1"/>
</dbReference>
<dbReference type="Proteomes" id="UP000053617">
    <property type="component" value="Unassembled WGS sequence"/>
</dbReference>
<dbReference type="STRING" id="1442369.A0A0D2IWL6"/>
<gene>
    <name evidence="2" type="ORF">Z518_02420</name>
</gene>
<proteinExistence type="predicted"/>
<dbReference type="OrthoDB" id="2155246at2759"/>